<evidence type="ECO:0000256" key="4">
    <source>
        <dbReference type="PROSITE-ProRule" id="PRU00228"/>
    </source>
</evidence>
<dbReference type="Gene3D" id="3.30.60.90">
    <property type="match status" value="1"/>
</dbReference>
<accession>A0A4Z2BNT8</accession>
<dbReference type="SMART" id="SM00291">
    <property type="entry name" value="ZnF_ZZ"/>
    <property type="match status" value="1"/>
</dbReference>
<evidence type="ECO:0000256" key="3">
    <source>
        <dbReference type="ARBA" id="ARBA00022833"/>
    </source>
</evidence>
<dbReference type="InterPro" id="IPR000433">
    <property type="entry name" value="Znf_ZZ"/>
</dbReference>
<evidence type="ECO:0000256" key="6">
    <source>
        <dbReference type="SAM" id="MobiDB-lite"/>
    </source>
</evidence>
<evidence type="ECO:0000259" key="7">
    <source>
        <dbReference type="PROSITE" id="PS50135"/>
    </source>
</evidence>
<feature type="coiled-coil region" evidence="5">
    <location>
        <begin position="321"/>
        <end position="348"/>
    </location>
</feature>
<dbReference type="InterPro" id="IPR043145">
    <property type="entry name" value="Znf_ZZ_sf"/>
</dbReference>
<keyword evidence="3" id="KW-0862">Zinc</keyword>
<protein>
    <recommendedName>
        <fullName evidence="7">ZZ-type domain-containing protein</fullName>
    </recommendedName>
</protein>
<dbReference type="AlphaFoldDB" id="A0A4Z2BNT8"/>
<dbReference type="InterPro" id="IPR011992">
    <property type="entry name" value="EF-hand-dom_pair"/>
</dbReference>
<dbReference type="PANTHER" id="PTHR12268:SF18">
    <property type="entry name" value="DYSTROTELIN"/>
    <property type="match status" value="1"/>
</dbReference>
<evidence type="ECO:0000256" key="2">
    <source>
        <dbReference type="ARBA" id="ARBA00022771"/>
    </source>
</evidence>
<dbReference type="SUPFAM" id="SSF57850">
    <property type="entry name" value="RING/U-box"/>
    <property type="match status" value="1"/>
</dbReference>
<dbReference type="InterPro" id="IPR015153">
    <property type="entry name" value="EF-hand_dom_typ1"/>
</dbReference>
<evidence type="ECO:0000313" key="9">
    <source>
        <dbReference type="Proteomes" id="UP000516260"/>
    </source>
</evidence>
<evidence type="ECO:0000256" key="1">
    <source>
        <dbReference type="ARBA" id="ARBA00022723"/>
    </source>
</evidence>
<name>A0A4Z2BNT8_9TELE</name>
<dbReference type="GO" id="GO:0099536">
    <property type="term" value="P:synaptic signaling"/>
    <property type="evidence" value="ECO:0007669"/>
    <property type="project" value="TreeGrafter"/>
</dbReference>
<dbReference type="Pfam" id="PF00569">
    <property type="entry name" value="ZZ"/>
    <property type="match status" value="1"/>
</dbReference>
<proteinExistence type="predicted"/>
<dbReference type="Pfam" id="PF09069">
    <property type="entry name" value="EF-hand_3"/>
    <property type="match status" value="1"/>
</dbReference>
<dbReference type="Gene3D" id="1.10.238.10">
    <property type="entry name" value="EF-hand"/>
    <property type="match status" value="1"/>
</dbReference>
<feature type="region of interest" description="Disordered" evidence="6">
    <location>
        <begin position="446"/>
        <end position="500"/>
    </location>
</feature>
<evidence type="ECO:0000313" key="8">
    <source>
        <dbReference type="EMBL" id="TNM93961.1"/>
    </source>
</evidence>
<reference evidence="8 9" key="1">
    <citation type="submission" date="2019-04" db="EMBL/GenBank/DDBJ databases">
        <title>The sequence and de novo assembly of Takifugu bimaculatus genome using PacBio and Hi-C technologies.</title>
        <authorList>
            <person name="Xu P."/>
            <person name="Liu B."/>
            <person name="Zhou Z."/>
        </authorList>
    </citation>
    <scope>NUCLEOTIDE SEQUENCE [LARGE SCALE GENOMIC DNA]</scope>
    <source>
        <strain evidence="8">TB-2018</strain>
        <tissue evidence="8">Muscle</tissue>
    </source>
</reference>
<dbReference type="Proteomes" id="UP000516260">
    <property type="component" value="Chromosome 2"/>
</dbReference>
<organism evidence="8 9">
    <name type="scientific">Takifugu bimaculatus</name>
    <dbReference type="NCBI Taxonomy" id="433685"/>
    <lineage>
        <taxon>Eukaryota</taxon>
        <taxon>Metazoa</taxon>
        <taxon>Chordata</taxon>
        <taxon>Craniata</taxon>
        <taxon>Vertebrata</taxon>
        <taxon>Euteleostomi</taxon>
        <taxon>Actinopterygii</taxon>
        <taxon>Neopterygii</taxon>
        <taxon>Teleostei</taxon>
        <taxon>Neoteleostei</taxon>
        <taxon>Acanthomorphata</taxon>
        <taxon>Eupercaria</taxon>
        <taxon>Tetraodontiformes</taxon>
        <taxon>Tetradontoidea</taxon>
        <taxon>Tetraodontidae</taxon>
        <taxon>Takifugu</taxon>
    </lineage>
</organism>
<dbReference type="InterPro" id="IPR015154">
    <property type="entry name" value="EF-hand_dom_typ2"/>
</dbReference>
<dbReference type="PROSITE" id="PS50135">
    <property type="entry name" value="ZF_ZZ_2"/>
    <property type="match status" value="1"/>
</dbReference>
<keyword evidence="9" id="KW-1185">Reference proteome</keyword>
<sequence length="528" mass="59362">MDQLDDIRSSVYRVSMKLLRLQNLCQMDVVFLGHITAAFVQEGGANLMFDREEVAQTLSTMFHNVSQEVPGQLTAVEQMCTLVFQLFDRTGTNSVSADSVQTLLIVLSAETLPVKYTALVDLSGNGSGSISRSGLTSLLDHLNQIPAAVQETDVFGDVDAAVLTCFNGVWSPVVSKEHVLSWLRSEPPLLLWLPTLYRLFISQSISHSVRCHICKTTPITGLRYRCMRCVNVHVCQSCFLRDKHTRKHKLHHPVLEFCTQPTWRESLLSLVHSTRHALLPHEYAQRRTERIVSSSFKRDISHDATFSSKGLQTEKPQHEQVMTLLNDVRTLQRDKQLLKQQLHDWRLAIQSEQSVLEDKYSGMEVSMETLRKHNMCLQDMLAQALDKMEAGQHMSQPVSMETENTSTPICDTEACPDSEGDVQVITKKDEVESEEEQFPTMLSDTVSSHDVQCEEGVDSEGEPPFCHQTDDSGDEGTPEDSVSLSGEDCGASSPERKLQESVERLKTLMETDMWRERQAGGLQSALHN</sequence>
<evidence type="ECO:0000256" key="5">
    <source>
        <dbReference type="SAM" id="Coils"/>
    </source>
</evidence>
<dbReference type="PANTHER" id="PTHR12268">
    <property type="entry name" value="E3 UBIQUITIN-PROTEIN LIGASE KCMF1"/>
    <property type="match status" value="1"/>
</dbReference>
<dbReference type="Pfam" id="PF09068">
    <property type="entry name" value="EF-hand_2"/>
    <property type="match status" value="1"/>
</dbReference>
<dbReference type="GO" id="GO:0005886">
    <property type="term" value="C:plasma membrane"/>
    <property type="evidence" value="ECO:0007669"/>
    <property type="project" value="TreeGrafter"/>
</dbReference>
<dbReference type="EMBL" id="SWLE01000012">
    <property type="protein sequence ID" value="TNM93961.1"/>
    <property type="molecule type" value="Genomic_DNA"/>
</dbReference>
<dbReference type="SUPFAM" id="SSF47473">
    <property type="entry name" value="EF-hand"/>
    <property type="match status" value="2"/>
</dbReference>
<dbReference type="GO" id="GO:0008270">
    <property type="term" value="F:zinc ion binding"/>
    <property type="evidence" value="ECO:0007669"/>
    <property type="project" value="UniProtKB-KW"/>
</dbReference>
<dbReference type="InterPro" id="IPR050774">
    <property type="entry name" value="KCMF1/Dystrophin"/>
</dbReference>
<comment type="caution">
    <text evidence="8">The sequence shown here is derived from an EMBL/GenBank/DDBJ whole genome shotgun (WGS) entry which is preliminary data.</text>
</comment>
<gene>
    <name evidence="8" type="ORF">fugu_002137</name>
</gene>
<dbReference type="GO" id="GO:0045202">
    <property type="term" value="C:synapse"/>
    <property type="evidence" value="ECO:0007669"/>
    <property type="project" value="GOC"/>
</dbReference>
<keyword evidence="5" id="KW-0175">Coiled coil</keyword>
<keyword evidence="1" id="KW-0479">Metal-binding</keyword>
<feature type="domain" description="ZZ-type" evidence="7">
    <location>
        <begin position="206"/>
        <end position="262"/>
    </location>
</feature>
<dbReference type="PROSITE" id="PS01357">
    <property type="entry name" value="ZF_ZZ_1"/>
    <property type="match status" value="1"/>
</dbReference>
<keyword evidence="2 4" id="KW-0863">Zinc-finger</keyword>